<sequence>MKPTLEQQFEIEAYKQRIKNLDREQCQLALVSLYALMLERDNHYKALLREKWGIGQ</sequence>
<dbReference type="RefSeq" id="WP_161823666.1">
    <property type="nucleotide sequence ID" value="NZ_WVIC01000002.1"/>
</dbReference>
<protein>
    <submittedName>
        <fullName evidence="1">NblA-related protein</fullName>
    </submittedName>
</protein>
<dbReference type="Gene3D" id="1.10.287.670">
    <property type="entry name" value="Phycobilisome degradation protein NblA"/>
    <property type="match status" value="1"/>
</dbReference>
<dbReference type="AlphaFoldDB" id="A0A8K1ZW52"/>
<evidence type="ECO:0000313" key="2">
    <source>
        <dbReference type="Proteomes" id="UP000607397"/>
    </source>
</evidence>
<dbReference type="SUPFAM" id="SSF109859">
    <property type="entry name" value="NblA-like"/>
    <property type="match status" value="1"/>
</dbReference>
<gene>
    <name evidence="1" type="ORF">GS597_01355</name>
</gene>
<proteinExistence type="predicted"/>
<dbReference type="InterPro" id="IPR007574">
    <property type="entry name" value="NblA"/>
</dbReference>
<evidence type="ECO:0000313" key="1">
    <source>
        <dbReference type="EMBL" id="NCJ05186.1"/>
    </source>
</evidence>
<keyword evidence="2" id="KW-1185">Reference proteome</keyword>
<dbReference type="Pfam" id="PF04485">
    <property type="entry name" value="NblA"/>
    <property type="match status" value="1"/>
</dbReference>
<organism evidence="1 2">
    <name type="scientific">Petrachloros mirabilis ULC683</name>
    <dbReference type="NCBI Taxonomy" id="2781853"/>
    <lineage>
        <taxon>Bacteria</taxon>
        <taxon>Bacillati</taxon>
        <taxon>Cyanobacteriota</taxon>
        <taxon>Cyanophyceae</taxon>
        <taxon>Synechococcales</taxon>
        <taxon>Petrachlorosaceae</taxon>
        <taxon>Petrachloros</taxon>
        <taxon>Petrachloros mirabilis</taxon>
    </lineage>
</organism>
<name>A0A8K1ZW52_9CYAN</name>
<dbReference type="EMBL" id="WVIC01000002">
    <property type="protein sequence ID" value="NCJ05186.1"/>
    <property type="molecule type" value="Genomic_DNA"/>
</dbReference>
<accession>A0A8K1ZW52</accession>
<dbReference type="InterPro" id="IPR036904">
    <property type="entry name" value="NblA_sf"/>
</dbReference>
<comment type="caution">
    <text evidence="1">The sequence shown here is derived from an EMBL/GenBank/DDBJ whole genome shotgun (WGS) entry which is preliminary data.</text>
</comment>
<dbReference type="Proteomes" id="UP000607397">
    <property type="component" value="Unassembled WGS sequence"/>
</dbReference>
<reference evidence="1" key="1">
    <citation type="submission" date="2019-12" db="EMBL/GenBank/DDBJ databases">
        <title>High-Quality draft genome sequences of three cyanobacteria isolated from the limestone walls of the Old Cathedral of Coimbra.</title>
        <authorList>
            <person name="Tiago I."/>
            <person name="Soares F."/>
            <person name="Portugal A."/>
        </authorList>
    </citation>
    <scope>NUCLEOTIDE SEQUENCE [LARGE SCALE GENOMIC DNA]</scope>
    <source>
        <strain evidence="1">C</strain>
    </source>
</reference>